<feature type="transmembrane region" description="Helical" evidence="2">
    <location>
        <begin position="29"/>
        <end position="50"/>
    </location>
</feature>
<gene>
    <name evidence="3" type="ORF">CMV24_28380</name>
</gene>
<reference evidence="3 4" key="1">
    <citation type="submission" date="2017-09" db="EMBL/GenBank/DDBJ databases">
        <authorList>
            <person name="Ehlers B."/>
            <person name="Leendertz F.H."/>
        </authorList>
    </citation>
    <scope>NUCLEOTIDE SEQUENCE [LARGE SCALE GENOMIC DNA]</scope>
    <source>
        <strain evidence="3 4">DJ-1</strain>
    </source>
</reference>
<keyword evidence="1" id="KW-0175">Coiled coil</keyword>
<accession>A0A2A3LX51</accession>
<comment type="caution">
    <text evidence="3">The sequence shown here is derived from an EMBL/GenBank/DDBJ whole genome shotgun (WGS) entry which is preliminary data.</text>
</comment>
<dbReference type="EMBL" id="NTME01000059">
    <property type="protein sequence ID" value="PBJ92202.1"/>
    <property type="molecule type" value="Genomic_DNA"/>
</dbReference>
<evidence type="ECO:0000256" key="2">
    <source>
        <dbReference type="SAM" id="Phobius"/>
    </source>
</evidence>
<name>A0A2A3LX51_PSEDL</name>
<dbReference type="Proteomes" id="UP000218102">
    <property type="component" value="Unassembled WGS sequence"/>
</dbReference>
<proteinExistence type="predicted"/>
<evidence type="ECO:0000313" key="3">
    <source>
        <dbReference type="EMBL" id="PBJ92202.1"/>
    </source>
</evidence>
<organism evidence="3 4">
    <name type="scientific">Pseudomonas plecoglossicida</name>
    <dbReference type="NCBI Taxonomy" id="70775"/>
    <lineage>
        <taxon>Bacteria</taxon>
        <taxon>Pseudomonadati</taxon>
        <taxon>Pseudomonadota</taxon>
        <taxon>Gammaproteobacteria</taxon>
        <taxon>Pseudomonadales</taxon>
        <taxon>Pseudomonadaceae</taxon>
        <taxon>Pseudomonas</taxon>
    </lineage>
</organism>
<protein>
    <submittedName>
        <fullName evidence="3">Uncharacterized protein</fullName>
    </submittedName>
</protein>
<keyword evidence="2" id="KW-0472">Membrane</keyword>
<feature type="coiled-coil region" evidence="1">
    <location>
        <begin position="149"/>
        <end position="247"/>
    </location>
</feature>
<sequence length="512" mass="56897">MGLLMVAAMQLLPAKPILAAVQQIDPRWLITLLPAFLLLLGLLAWCVCFFHWMHLRSYAGVVDSLQKVLDTRELSAARQALDIIRKQVGQSPLNRSVLQVLQPQLEQHLDELTRQHLQRRLAVDVENARSQCRQHLQSIRSRTPLIQTETTVRETLQRLQQRYEQLSDQWDEAYEKFSWWNKIKYSDGPDFSEIDQAIRQLKKMHERLKADYADEFIRLDKHFTELENRAEARIKASEHEIEQLIAHGVTREQEKELPLRAWFMLSAMSVPFSLWGDLATAGNIYDALRRVNGNYVDMSDGEIWLETLFMPGESLAGLTSLAKGAYFEQLVAADSGGALFEHFNNPGTDIVIDGVAYQLKSTSSAAYVNSVDVDIPIIATSEVAEQTRAIDSGFSNIELEHSVDLALGGSVIDTKDTALDALLTGVGGLGMFATIQGINHAAELYENGGDGVESLFAGAGVAIEGTARALVGTAELGYKVLNSAPSRFVGRTLLAGLRRLDDKMMEAGSKSE</sequence>
<keyword evidence="2" id="KW-1133">Transmembrane helix</keyword>
<evidence type="ECO:0000256" key="1">
    <source>
        <dbReference type="SAM" id="Coils"/>
    </source>
</evidence>
<evidence type="ECO:0000313" key="4">
    <source>
        <dbReference type="Proteomes" id="UP000218102"/>
    </source>
</evidence>
<keyword evidence="2" id="KW-0812">Transmembrane</keyword>
<dbReference type="AlphaFoldDB" id="A0A2A3LX51"/>